<dbReference type="EMBL" id="KV407463">
    <property type="protein sequence ID" value="KZF20247.1"/>
    <property type="molecule type" value="Genomic_DNA"/>
</dbReference>
<evidence type="ECO:0000256" key="3">
    <source>
        <dbReference type="ARBA" id="ARBA00014628"/>
    </source>
</evidence>
<dbReference type="OrthoDB" id="10248475at2759"/>
<dbReference type="InParanoid" id="A0A165ACD1"/>
<keyword evidence="6 10" id="KW-0456">Lyase</keyword>
<evidence type="ECO:0000256" key="4">
    <source>
        <dbReference type="ARBA" id="ARBA00022723"/>
    </source>
</evidence>
<feature type="binding site" evidence="9">
    <location>
        <position position="106"/>
    </location>
    <ligand>
        <name>Zn(2+)</name>
        <dbReference type="ChEBI" id="CHEBI:29105"/>
    </ligand>
</feature>
<dbReference type="SMART" id="SM00947">
    <property type="entry name" value="Pro_CA"/>
    <property type="match status" value="1"/>
</dbReference>
<comment type="similarity">
    <text evidence="1 10">Belongs to the beta-class carbonic anhydrase family.</text>
</comment>
<evidence type="ECO:0000256" key="6">
    <source>
        <dbReference type="ARBA" id="ARBA00023239"/>
    </source>
</evidence>
<dbReference type="GO" id="GO:0071244">
    <property type="term" value="P:cellular response to carbon dioxide"/>
    <property type="evidence" value="ECO:0007669"/>
    <property type="project" value="TreeGrafter"/>
</dbReference>
<dbReference type="InterPro" id="IPR015892">
    <property type="entry name" value="Carbonic_anhydrase_CS"/>
</dbReference>
<dbReference type="GO" id="GO:0004089">
    <property type="term" value="F:carbonate dehydratase activity"/>
    <property type="evidence" value="ECO:0007669"/>
    <property type="project" value="UniProtKB-UniRule"/>
</dbReference>
<dbReference type="EC" id="4.2.1.1" evidence="2 10"/>
<evidence type="ECO:0000256" key="5">
    <source>
        <dbReference type="ARBA" id="ARBA00022833"/>
    </source>
</evidence>
<dbReference type="STRING" id="1328760.A0A165ACD1"/>
<feature type="binding site" evidence="9">
    <location>
        <position position="47"/>
    </location>
    <ligand>
        <name>Zn(2+)</name>
        <dbReference type="ChEBI" id="CHEBI:29105"/>
    </ligand>
</feature>
<feature type="region of interest" description="Disordered" evidence="11">
    <location>
        <begin position="194"/>
        <end position="215"/>
    </location>
</feature>
<dbReference type="GeneID" id="28895458"/>
<evidence type="ECO:0000256" key="1">
    <source>
        <dbReference type="ARBA" id="ARBA00006217"/>
    </source>
</evidence>
<evidence type="ECO:0000313" key="12">
    <source>
        <dbReference type="EMBL" id="KZF20247.1"/>
    </source>
</evidence>
<keyword evidence="13" id="KW-1185">Reference proteome</keyword>
<dbReference type="FunFam" id="3.40.1050.10:FF:000001">
    <property type="entry name" value="Carbonic anhydrase"/>
    <property type="match status" value="1"/>
</dbReference>
<organism evidence="12 13">
    <name type="scientific">Xylona heveae (strain CBS 132557 / TC161)</name>
    <dbReference type="NCBI Taxonomy" id="1328760"/>
    <lineage>
        <taxon>Eukaryota</taxon>
        <taxon>Fungi</taxon>
        <taxon>Dikarya</taxon>
        <taxon>Ascomycota</taxon>
        <taxon>Pezizomycotina</taxon>
        <taxon>Xylonomycetes</taxon>
        <taxon>Xylonales</taxon>
        <taxon>Xylonaceae</taxon>
        <taxon>Xylona</taxon>
    </lineage>
</organism>
<keyword evidence="5 9" id="KW-0862">Zinc</keyword>
<reference evidence="12 13" key="1">
    <citation type="journal article" date="2016" name="Fungal Biol.">
        <title>The genome of Xylona heveae provides a window into fungal endophytism.</title>
        <authorList>
            <person name="Gazis R."/>
            <person name="Kuo A."/>
            <person name="Riley R."/>
            <person name="LaButti K."/>
            <person name="Lipzen A."/>
            <person name="Lin J."/>
            <person name="Amirebrahimi M."/>
            <person name="Hesse C.N."/>
            <person name="Spatafora J.W."/>
            <person name="Henrissat B."/>
            <person name="Hainaut M."/>
            <person name="Grigoriev I.V."/>
            <person name="Hibbett D.S."/>
        </authorList>
    </citation>
    <scope>NUCLEOTIDE SEQUENCE [LARGE SCALE GENOMIC DNA]</scope>
    <source>
        <strain evidence="12 13">TC161</strain>
    </source>
</reference>
<dbReference type="Proteomes" id="UP000076632">
    <property type="component" value="Unassembled WGS sequence"/>
</dbReference>
<dbReference type="PROSITE" id="PS00705">
    <property type="entry name" value="PROK_CO2_ANHYDRASE_2"/>
    <property type="match status" value="1"/>
</dbReference>
<sequence length="215" mass="23619">MTHGNPDVFDLALAQNKSWAYRTAAEDPNLFPSLASGQKPEILWIGCADSRIPETTVLGLKPGDIFVHRNIANILHPGDVNAQSVIEYAVVYLQVKHVVICGHTSCGGVNAALGNKKLGVIDTWLHPLRSLRMQHNKDLRDLSQPEAALKLVELNVRKGVQVLKENPAIIDAVRERGLQLHGIVYQVANGELKELDTSDSPEDEADRKAAFQLEP</sequence>
<protein>
    <recommendedName>
        <fullName evidence="3 10">Carbonic anhydrase</fullName>
        <ecNumber evidence="2 10">4.2.1.1</ecNumber>
    </recommendedName>
    <alternativeName>
        <fullName evidence="7 10">Carbonate dehydratase</fullName>
    </alternativeName>
</protein>
<dbReference type="FunCoup" id="A0A165ACD1">
    <property type="interactions" value="90"/>
</dbReference>
<keyword evidence="4 9" id="KW-0479">Metal-binding</keyword>
<dbReference type="GO" id="GO:0005737">
    <property type="term" value="C:cytoplasm"/>
    <property type="evidence" value="ECO:0007669"/>
    <property type="project" value="TreeGrafter"/>
</dbReference>
<evidence type="ECO:0000256" key="9">
    <source>
        <dbReference type="PIRSR" id="PIRSR601765-1"/>
    </source>
</evidence>
<feature type="binding site" evidence="9">
    <location>
        <position position="49"/>
    </location>
    <ligand>
        <name>Zn(2+)</name>
        <dbReference type="ChEBI" id="CHEBI:29105"/>
    </ligand>
</feature>
<feature type="binding site" evidence="9">
    <location>
        <position position="103"/>
    </location>
    <ligand>
        <name>Zn(2+)</name>
        <dbReference type="ChEBI" id="CHEBI:29105"/>
    </ligand>
</feature>
<proteinExistence type="inferred from homology"/>
<dbReference type="Gene3D" id="3.40.1050.10">
    <property type="entry name" value="Carbonic anhydrase"/>
    <property type="match status" value="1"/>
</dbReference>
<dbReference type="GO" id="GO:0015976">
    <property type="term" value="P:carbon utilization"/>
    <property type="evidence" value="ECO:0007669"/>
    <property type="project" value="InterPro"/>
</dbReference>
<dbReference type="Pfam" id="PF00484">
    <property type="entry name" value="Pro_CA"/>
    <property type="match status" value="1"/>
</dbReference>
<comment type="catalytic activity">
    <reaction evidence="8 10">
        <text>hydrogencarbonate + H(+) = CO2 + H2O</text>
        <dbReference type="Rhea" id="RHEA:10748"/>
        <dbReference type="ChEBI" id="CHEBI:15377"/>
        <dbReference type="ChEBI" id="CHEBI:15378"/>
        <dbReference type="ChEBI" id="CHEBI:16526"/>
        <dbReference type="ChEBI" id="CHEBI:17544"/>
        <dbReference type="EC" id="4.2.1.1"/>
    </reaction>
</comment>
<comment type="function">
    <text evidence="10">Reversible hydration of carbon dioxide.</text>
</comment>
<evidence type="ECO:0000256" key="8">
    <source>
        <dbReference type="ARBA" id="ARBA00048348"/>
    </source>
</evidence>
<evidence type="ECO:0000256" key="11">
    <source>
        <dbReference type="SAM" id="MobiDB-lite"/>
    </source>
</evidence>
<accession>A0A165ACD1</accession>
<evidence type="ECO:0000256" key="7">
    <source>
        <dbReference type="ARBA" id="ARBA00031969"/>
    </source>
</evidence>
<dbReference type="InterPro" id="IPR001765">
    <property type="entry name" value="Carbonic_anhydrase"/>
</dbReference>
<name>A0A165ACD1_XYLHT</name>
<dbReference type="InterPro" id="IPR036874">
    <property type="entry name" value="Carbonic_anhydrase_sf"/>
</dbReference>
<evidence type="ECO:0000256" key="10">
    <source>
        <dbReference type="RuleBase" id="RU003956"/>
    </source>
</evidence>
<dbReference type="OMA" id="CGGIWAS"/>
<dbReference type="PANTHER" id="PTHR11002">
    <property type="entry name" value="CARBONIC ANHYDRASE"/>
    <property type="match status" value="1"/>
</dbReference>
<dbReference type="SUPFAM" id="SSF53056">
    <property type="entry name" value="beta-carbonic anhydrase, cab"/>
    <property type="match status" value="1"/>
</dbReference>
<dbReference type="AlphaFoldDB" id="A0A165ACD1"/>
<dbReference type="CDD" id="cd00883">
    <property type="entry name" value="beta_CA_cladeA"/>
    <property type="match status" value="1"/>
</dbReference>
<evidence type="ECO:0000256" key="2">
    <source>
        <dbReference type="ARBA" id="ARBA00012925"/>
    </source>
</evidence>
<gene>
    <name evidence="12" type="ORF">L228DRAFT_223305</name>
</gene>
<dbReference type="PANTHER" id="PTHR11002:SF76">
    <property type="entry name" value="CARBONIC ANHYDRASE"/>
    <property type="match status" value="1"/>
</dbReference>
<dbReference type="RefSeq" id="XP_018185802.1">
    <property type="nucleotide sequence ID" value="XM_018330321.1"/>
</dbReference>
<comment type="cofactor">
    <cofactor evidence="9">
        <name>Zn(2+)</name>
        <dbReference type="ChEBI" id="CHEBI:29105"/>
    </cofactor>
    <text evidence="9">Binds 1 zinc ion per subunit.</text>
</comment>
<evidence type="ECO:0000313" key="13">
    <source>
        <dbReference type="Proteomes" id="UP000076632"/>
    </source>
</evidence>
<dbReference type="GO" id="GO:0034599">
    <property type="term" value="P:cellular response to oxidative stress"/>
    <property type="evidence" value="ECO:0007669"/>
    <property type="project" value="TreeGrafter"/>
</dbReference>
<dbReference type="GO" id="GO:0008270">
    <property type="term" value="F:zinc ion binding"/>
    <property type="evidence" value="ECO:0007669"/>
    <property type="project" value="UniProtKB-UniRule"/>
</dbReference>